<gene>
    <name evidence="2" type="ORF">GCK72_001216</name>
</gene>
<accession>A0A6A5HP14</accession>
<organism evidence="2 3">
    <name type="scientific">Caenorhabditis remanei</name>
    <name type="common">Caenorhabditis vulgaris</name>
    <dbReference type="NCBI Taxonomy" id="31234"/>
    <lineage>
        <taxon>Eukaryota</taxon>
        <taxon>Metazoa</taxon>
        <taxon>Ecdysozoa</taxon>
        <taxon>Nematoda</taxon>
        <taxon>Chromadorea</taxon>
        <taxon>Rhabditida</taxon>
        <taxon>Rhabditina</taxon>
        <taxon>Rhabditomorpha</taxon>
        <taxon>Rhabditoidea</taxon>
        <taxon>Rhabditidae</taxon>
        <taxon>Peloderinae</taxon>
        <taxon>Caenorhabditis</taxon>
    </lineage>
</organism>
<feature type="compositionally biased region" description="Pro residues" evidence="1">
    <location>
        <begin position="88"/>
        <end position="107"/>
    </location>
</feature>
<evidence type="ECO:0000313" key="3">
    <source>
        <dbReference type="Proteomes" id="UP000483820"/>
    </source>
</evidence>
<dbReference type="RefSeq" id="XP_053591525.1">
    <property type="nucleotide sequence ID" value="XM_053722880.1"/>
</dbReference>
<feature type="region of interest" description="Disordered" evidence="1">
    <location>
        <begin position="1"/>
        <end position="25"/>
    </location>
</feature>
<name>A0A6A5HP14_CAERE</name>
<feature type="region of interest" description="Disordered" evidence="1">
    <location>
        <begin position="54"/>
        <end position="107"/>
    </location>
</feature>
<dbReference type="GeneID" id="78773239"/>
<dbReference type="Proteomes" id="UP000483820">
    <property type="component" value="Chromosome I"/>
</dbReference>
<dbReference type="KEGG" id="crq:GCK72_001216"/>
<proteinExistence type="predicted"/>
<sequence length="107" mass="12027">MKEIDLDESDRQHNKKKQQFGRKNKIMKQGMIYSAAASAGAPSSLKTVRFAFGPSDPLSSPSAPRFSARRSSLPPLPPRPPRPRPPRPPRPPRLLRPPRPPWNPPCF</sequence>
<reference evidence="2 3" key="1">
    <citation type="submission" date="2019-12" db="EMBL/GenBank/DDBJ databases">
        <title>Chromosome-level assembly of the Caenorhabditis remanei genome.</title>
        <authorList>
            <person name="Teterina A.A."/>
            <person name="Willis J.H."/>
            <person name="Phillips P.C."/>
        </authorList>
    </citation>
    <scope>NUCLEOTIDE SEQUENCE [LARGE SCALE GENOMIC DNA]</scope>
    <source>
        <strain evidence="2 3">PX506</strain>
        <tissue evidence="2">Whole organism</tissue>
    </source>
</reference>
<comment type="caution">
    <text evidence="2">The sequence shown here is derived from an EMBL/GenBank/DDBJ whole genome shotgun (WGS) entry which is preliminary data.</text>
</comment>
<dbReference type="EMBL" id="WUAV01000001">
    <property type="protein sequence ID" value="KAF1769399.1"/>
    <property type="molecule type" value="Genomic_DNA"/>
</dbReference>
<protein>
    <submittedName>
        <fullName evidence="2">Uncharacterized protein</fullName>
    </submittedName>
</protein>
<feature type="compositionally biased region" description="Basic and acidic residues" evidence="1">
    <location>
        <begin position="1"/>
        <end position="12"/>
    </location>
</feature>
<dbReference type="AlphaFoldDB" id="A0A6A5HP14"/>
<evidence type="ECO:0000313" key="2">
    <source>
        <dbReference type="EMBL" id="KAF1769399.1"/>
    </source>
</evidence>
<feature type="compositionally biased region" description="Basic residues" evidence="1">
    <location>
        <begin position="13"/>
        <end position="25"/>
    </location>
</feature>
<dbReference type="CTD" id="78773239"/>
<feature type="compositionally biased region" description="Low complexity" evidence="1">
    <location>
        <begin position="57"/>
        <end position="73"/>
    </location>
</feature>
<evidence type="ECO:0000256" key="1">
    <source>
        <dbReference type="SAM" id="MobiDB-lite"/>
    </source>
</evidence>